<keyword evidence="3" id="KW-0964">Secreted</keyword>
<accession>A0A974NT53</accession>
<dbReference type="InterPro" id="IPR001029">
    <property type="entry name" value="Flagellin_N"/>
</dbReference>
<evidence type="ECO:0000256" key="2">
    <source>
        <dbReference type="ARBA" id="ARBA00023143"/>
    </source>
</evidence>
<sequence>MAFSVNTNTGAFAALQSLNQTTKGLATVQSRINTGMSVASTKDDSASYAIAQGLRGDLGGLKAVSTSLSRAKSVVDVAVAGAEQISDVVNQMKTLAKQASDDGISTETRAAYNKDFTALRDQITTIVNSSEFNGTNLLKTSGGTVSALQSLTNTATSSGTTFTPDTLTVDNQTLDLASTETASTGAGTGVLGKDSTIDTSSKAKKAIDTLDKLSTTLSGKLSTLGSAARAIDAQQTFTSKLSDSVEGGIGNLVDADLAKESAKLQSLQVKQQLGVQALSIANQAPQTITSLFR</sequence>
<keyword evidence="6" id="KW-0969">Cilium</keyword>
<keyword evidence="6" id="KW-0282">Flagellum</keyword>
<evidence type="ECO:0000259" key="4">
    <source>
        <dbReference type="Pfam" id="PF00669"/>
    </source>
</evidence>
<comment type="subcellular location">
    <subcellularLocation>
        <location evidence="3">Secreted</location>
    </subcellularLocation>
    <subcellularLocation>
        <location evidence="3">Bacterial flagellum</location>
    </subcellularLocation>
</comment>
<dbReference type="InterPro" id="IPR001492">
    <property type="entry name" value="Flagellin"/>
</dbReference>
<dbReference type="Pfam" id="PF00700">
    <property type="entry name" value="Flagellin_C"/>
    <property type="match status" value="1"/>
</dbReference>
<gene>
    <name evidence="6" type="ORF">H5J25_13625</name>
</gene>
<dbReference type="KEGG" id="sari:H5J25_13625"/>
<organism evidence="6 7">
    <name type="scientific">Sphingomonas aliaeris</name>
    <dbReference type="NCBI Taxonomy" id="2759526"/>
    <lineage>
        <taxon>Bacteria</taxon>
        <taxon>Pseudomonadati</taxon>
        <taxon>Pseudomonadota</taxon>
        <taxon>Alphaproteobacteria</taxon>
        <taxon>Sphingomonadales</taxon>
        <taxon>Sphingomonadaceae</taxon>
        <taxon>Sphingomonas</taxon>
    </lineage>
</organism>
<keyword evidence="6" id="KW-0966">Cell projection</keyword>
<dbReference type="Proteomes" id="UP000595894">
    <property type="component" value="Chromosome"/>
</dbReference>
<dbReference type="SUPFAM" id="SSF64518">
    <property type="entry name" value="Phase 1 flagellin"/>
    <property type="match status" value="1"/>
</dbReference>
<reference evidence="7" key="1">
    <citation type="submission" date="2020-09" db="EMBL/GenBank/DDBJ databases">
        <title>Sphingomonas sp., a new species isolated from pork steak.</title>
        <authorList>
            <person name="Heidler von Heilborn D."/>
        </authorList>
    </citation>
    <scope>NUCLEOTIDE SEQUENCE [LARGE SCALE GENOMIC DNA]</scope>
</reference>
<dbReference type="GO" id="GO:0005576">
    <property type="term" value="C:extracellular region"/>
    <property type="evidence" value="ECO:0007669"/>
    <property type="project" value="UniProtKB-SubCell"/>
</dbReference>
<evidence type="ECO:0000256" key="3">
    <source>
        <dbReference type="RuleBase" id="RU362073"/>
    </source>
</evidence>
<dbReference type="EMBL" id="CP061035">
    <property type="protein sequence ID" value="QQV76490.1"/>
    <property type="molecule type" value="Genomic_DNA"/>
</dbReference>
<proteinExistence type="inferred from homology"/>
<feature type="domain" description="Flagellin C-terminal" evidence="5">
    <location>
        <begin position="207"/>
        <end position="292"/>
    </location>
</feature>
<dbReference type="Gene3D" id="1.20.1330.10">
    <property type="entry name" value="f41 fragment of flagellin, N-terminal domain"/>
    <property type="match status" value="1"/>
</dbReference>
<dbReference type="Pfam" id="PF00669">
    <property type="entry name" value="Flagellin_N"/>
    <property type="match status" value="1"/>
</dbReference>
<dbReference type="AlphaFoldDB" id="A0A974NT53"/>
<comment type="function">
    <text evidence="3">Flagellin is the subunit protein which polymerizes to form the filaments of bacterial flagella.</text>
</comment>
<evidence type="ECO:0000313" key="7">
    <source>
        <dbReference type="Proteomes" id="UP000595894"/>
    </source>
</evidence>
<protein>
    <recommendedName>
        <fullName evidence="3">Flagellin</fullName>
    </recommendedName>
</protein>
<dbReference type="GO" id="GO:0009288">
    <property type="term" value="C:bacterial-type flagellum"/>
    <property type="evidence" value="ECO:0007669"/>
    <property type="project" value="UniProtKB-SubCell"/>
</dbReference>
<evidence type="ECO:0000256" key="1">
    <source>
        <dbReference type="ARBA" id="ARBA00005709"/>
    </source>
</evidence>
<evidence type="ECO:0000259" key="5">
    <source>
        <dbReference type="Pfam" id="PF00700"/>
    </source>
</evidence>
<dbReference type="InterPro" id="IPR046358">
    <property type="entry name" value="Flagellin_C"/>
</dbReference>
<name>A0A974NT53_9SPHN</name>
<dbReference type="PANTHER" id="PTHR42792:SF2">
    <property type="entry name" value="FLAGELLIN"/>
    <property type="match status" value="1"/>
</dbReference>
<keyword evidence="7" id="KW-1185">Reference proteome</keyword>
<dbReference type="GO" id="GO:0005198">
    <property type="term" value="F:structural molecule activity"/>
    <property type="evidence" value="ECO:0007669"/>
    <property type="project" value="UniProtKB-UniRule"/>
</dbReference>
<evidence type="ECO:0000313" key="6">
    <source>
        <dbReference type="EMBL" id="QQV76490.1"/>
    </source>
</evidence>
<comment type="similarity">
    <text evidence="1 3">Belongs to the bacterial flagellin family.</text>
</comment>
<dbReference type="RefSeq" id="WP_202091849.1">
    <property type="nucleotide sequence ID" value="NZ_CP061035.1"/>
</dbReference>
<dbReference type="PANTHER" id="PTHR42792">
    <property type="entry name" value="FLAGELLIN"/>
    <property type="match status" value="1"/>
</dbReference>
<feature type="domain" description="Flagellin N-terminal" evidence="4">
    <location>
        <begin position="5"/>
        <end position="140"/>
    </location>
</feature>
<dbReference type="PRINTS" id="PR00207">
    <property type="entry name" value="FLAGELLIN"/>
</dbReference>
<keyword evidence="2 3" id="KW-0975">Bacterial flagellum</keyword>